<dbReference type="EMBL" id="QGNW01000738">
    <property type="protein sequence ID" value="RVW63548.1"/>
    <property type="molecule type" value="Genomic_DNA"/>
</dbReference>
<name>A0A438FUE1_VITVI</name>
<dbReference type="AlphaFoldDB" id="A0A438FUE1"/>
<gene>
    <name evidence="1" type="ORF">CK203_060870</name>
</gene>
<reference evidence="1 2" key="1">
    <citation type="journal article" date="2018" name="PLoS Genet.">
        <title>Population sequencing reveals clonal diversity and ancestral inbreeding in the grapevine cultivar Chardonnay.</title>
        <authorList>
            <person name="Roach M.J."/>
            <person name="Johnson D.L."/>
            <person name="Bohlmann J."/>
            <person name="van Vuuren H.J."/>
            <person name="Jones S.J."/>
            <person name="Pretorius I.S."/>
            <person name="Schmidt S.A."/>
            <person name="Borneman A.R."/>
        </authorList>
    </citation>
    <scope>NUCLEOTIDE SEQUENCE [LARGE SCALE GENOMIC DNA]</scope>
    <source>
        <strain evidence="2">cv. Chardonnay</strain>
        <tissue evidence="1">Leaf</tissue>
    </source>
</reference>
<dbReference type="Proteomes" id="UP000288805">
    <property type="component" value="Unassembled WGS sequence"/>
</dbReference>
<proteinExistence type="predicted"/>
<sequence length="55" mass="6095">MPELMLVVSAELKNVVILQPQDGIDNETINYYFKCQGCERHDAILLIPGHGAPLS</sequence>
<protein>
    <submittedName>
        <fullName evidence="1">Uncharacterized protein</fullName>
    </submittedName>
</protein>
<accession>A0A438FUE1</accession>
<organism evidence="1 2">
    <name type="scientific">Vitis vinifera</name>
    <name type="common">Grape</name>
    <dbReference type="NCBI Taxonomy" id="29760"/>
    <lineage>
        <taxon>Eukaryota</taxon>
        <taxon>Viridiplantae</taxon>
        <taxon>Streptophyta</taxon>
        <taxon>Embryophyta</taxon>
        <taxon>Tracheophyta</taxon>
        <taxon>Spermatophyta</taxon>
        <taxon>Magnoliopsida</taxon>
        <taxon>eudicotyledons</taxon>
        <taxon>Gunneridae</taxon>
        <taxon>Pentapetalae</taxon>
        <taxon>rosids</taxon>
        <taxon>Vitales</taxon>
        <taxon>Vitaceae</taxon>
        <taxon>Viteae</taxon>
        <taxon>Vitis</taxon>
    </lineage>
</organism>
<comment type="caution">
    <text evidence="1">The sequence shown here is derived from an EMBL/GenBank/DDBJ whole genome shotgun (WGS) entry which is preliminary data.</text>
</comment>
<evidence type="ECO:0000313" key="2">
    <source>
        <dbReference type="Proteomes" id="UP000288805"/>
    </source>
</evidence>
<evidence type="ECO:0000313" key="1">
    <source>
        <dbReference type="EMBL" id="RVW63548.1"/>
    </source>
</evidence>